<reference evidence="1" key="1">
    <citation type="journal article" date="2020" name="mSystems">
        <title>Genome- and Community-Level Interaction Insights into Carbon Utilization and Element Cycling Functions of Hydrothermarchaeota in Hydrothermal Sediment.</title>
        <authorList>
            <person name="Zhou Z."/>
            <person name="Liu Y."/>
            <person name="Xu W."/>
            <person name="Pan J."/>
            <person name="Luo Z.H."/>
            <person name="Li M."/>
        </authorList>
    </citation>
    <scope>NUCLEOTIDE SEQUENCE [LARGE SCALE GENOMIC DNA]</scope>
    <source>
        <strain evidence="1">SpSt-477</strain>
    </source>
</reference>
<organism evidence="1">
    <name type="scientific">Desulfatirhabdium butyrativorans</name>
    <dbReference type="NCBI Taxonomy" id="340467"/>
    <lineage>
        <taxon>Bacteria</taxon>
        <taxon>Pseudomonadati</taxon>
        <taxon>Thermodesulfobacteriota</taxon>
        <taxon>Desulfobacteria</taxon>
        <taxon>Desulfobacterales</taxon>
        <taxon>Desulfatirhabdiaceae</taxon>
        <taxon>Desulfatirhabdium</taxon>
    </lineage>
</organism>
<accession>A0A7C4RTF2</accession>
<protein>
    <submittedName>
        <fullName evidence="1">DUF2283 domain-containing protein</fullName>
    </submittedName>
</protein>
<comment type="caution">
    <text evidence="1">The sequence shown here is derived from an EMBL/GenBank/DDBJ whole genome shotgun (WGS) entry which is preliminary data.</text>
</comment>
<proteinExistence type="predicted"/>
<name>A0A7C4RTF2_9BACT</name>
<dbReference type="InterPro" id="IPR019270">
    <property type="entry name" value="DUF2283"/>
</dbReference>
<dbReference type="EMBL" id="DSUH01000282">
    <property type="protein sequence ID" value="HGU33619.1"/>
    <property type="molecule type" value="Genomic_DNA"/>
</dbReference>
<gene>
    <name evidence="1" type="ORF">ENS29_12285</name>
</gene>
<sequence>MKISYDRSEDILMIETAEAGVIDHAEQVDQFIAHFSRDGSLLVLEILDASEFLAELFKSTLRTPSERLMVPA</sequence>
<dbReference type="AlphaFoldDB" id="A0A7C4RTF2"/>
<evidence type="ECO:0000313" key="1">
    <source>
        <dbReference type="EMBL" id="HGU33619.1"/>
    </source>
</evidence>
<dbReference type="Pfam" id="PF10049">
    <property type="entry name" value="DUF2283"/>
    <property type="match status" value="1"/>
</dbReference>